<keyword evidence="1" id="KW-0574">Periplasm</keyword>
<name>A0A8J2U4Y0_9GAMM</name>
<comment type="subcellular location">
    <subcellularLocation>
        <location evidence="1">Periplasm</location>
    </subcellularLocation>
</comment>
<keyword evidence="2" id="KW-0802">TPR repeat</keyword>
<dbReference type="RefSeq" id="WP_087506890.1">
    <property type="nucleotide sequence ID" value="NZ_BMDX01000007.1"/>
</dbReference>
<dbReference type="GO" id="GO:0030288">
    <property type="term" value="C:outer membrane-bounded periplasmic space"/>
    <property type="evidence" value="ECO:0007669"/>
    <property type="project" value="UniProtKB-UniRule"/>
</dbReference>
<dbReference type="HAMAP" id="MF_02066">
    <property type="entry name" value="CpoB"/>
    <property type="match status" value="1"/>
</dbReference>
<evidence type="ECO:0000313" key="4">
    <source>
        <dbReference type="EMBL" id="GGA76358.1"/>
    </source>
</evidence>
<dbReference type="SUPFAM" id="SSF48452">
    <property type="entry name" value="TPR-like"/>
    <property type="match status" value="1"/>
</dbReference>
<dbReference type="Pfam" id="PF16331">
    <property type="entry name" value="TolA_bind_tri"/>
    <property type="match status" value="1"/>
</dbReference>
<dbReference type="InterPro" id="IPR014162">
    <property type="entry name" value="CpoB_C"/>
</dbReference>
<reference evidence="5" key="1">
    <citation type="journal article" date="2019" name="Int. J. Syst. Evol. Microbiol.">
        <title>The Global Catalogue of Microorganisms (GCM) 10K type strain sequencing project: providing services to taxonomists for standard genome sequencing and annotation.</title>
        <authorList>
            <consortium name="The Broad Institute Genomics Platform"/>
            <consortium name="The Broad Institute Genome Sequencing Center for Infectious Disease"/>
            <person name="Wu L."/>
            <person name="Ma J."/>
        </authorList>
    </citation>
    <scope>NUCLEOTIDE SEQUENCE [LARGE SCALE GENOMIC DNA]</scope>
    <source>
        <strain evidence="5">CGMCC 1.10130</strain>
    </source>
</reference>
<evidence type="ECO:0000259" key="3">
    <source>
        <dbReference type="Pfam" id="PF16331"/>
    </source>
</evidence>
<dbReference type="InterPro" id="IPR034706">
    <property type="entry name" value="CpoB"/>
</dbReference>
<comment type="function">
    <text evidence="1">Mediates coordination of peptidoglycan synthesis and outer membrane constriction during cell division.</text>
</comment>
<dbReference type="InterPro" id="IPR019734">
    <property type="entry name" value="TPR_rpt"/>
</dbReference>
<keyword evidence="5" id="KW-1185">Reference proteome</keyword>
<dbReference type="Pfam" id="PF13174">
    <property type="entry name" value="TPR_6"/>
    <property type="match status" value="3"/>
</dbReference>
<dbReference type="Gene3D" id="1.20.5.110">
    <property type="match status" value="1"/>
</dbReference>
<evidence type="ECO:0000256" key="1">
    <source>
        <dbReference type="HAMAP-Rule" id="MF_02066"/>
    </source>
</evidence>
<keyword evidence="1" id="KW-0132">Cell division</keyword>
<comment type="caution">
    <text evidence="4">The sequence shown here is derived from an EMBL/GenBank/DDBJ whole genome shotgun (WGS) entry which is preliminary data.</text>
</comment>
<dbReference type="OrthoDB" id="9768142at2"/>
<evidence type="ECO:0000313" key="5">
    <source>
        <dbReference type="Proteomes" id="UP000619743"/>
    </source>
</evidence>
<dbReference type="GO" id="GO:0070206">
    <property type="term" value="P:protein trimerization"/>
    <property type="evidence" value="ECO:0007669"/>
    <property type="project" value="InterPro"/>
</dbReference>
<protein>
    <recommendedName>
        <fullName evidence="1">Cell division coordinator CpoB</fullName>
    </recommendedName>
</protein>
<dbReference type="GO" id="GO:0043093">
    <property type="term" value="P:FtsZ-dependent cytokinesis"/>
    <property type="evidence" value="ECO:0007669"/>
    <property type="project" value="UniProtKB-UniRule"/>
</dbReference>
<dbReference type="InterPro" id="IPR032519">
    <property type="entry name" value="YbgF_tri"/>
</dbReference>
<organism evidence="4 5">
    <name type="scientific">Neiella marina</name>
    <dbReference type="NCBI Taxonomy" id="508461"/>
    <lineage>
        <taxon>Bacteria</taxon>
        <taxon>Pseudomonadati</taxon>
        <taxon>Pseudomonadota</taxon>
        <taxon>Gammaproteobacteria</taxon>
        <taxon>Alteromonadales</taxon>
        <taxon>Echinimonadaceae</taxon>
        <taxon>Neiella</taxon>
    </lineage>
</organism>
<proteinExistence type="inferred from homology"/>
<keyword evidence="1" id="KW-0131">Cell cycle</keyword>
<feature type="chain" id="PRO_5035348005" description="Cell division coordinator CpoB" evidence="1">
    <location>
        <begin position="19"/>
        <end position="239"/>
    </location>
</feature>
<gene>
    <name evidence="4" type="primary">ybgF</name>
    <name evidence="1" type="synonym">cpoB</name>
    <name evidence="4" type="ORF">GCM10011369_17780</name>
</gene>
<dbReference type="InterPro" id="IPR011990">
    <property type="entry name" value="TPR-like_helical_dom_sf"/>
</dbReference>
<feature type="signal peptide" evidence="1">
    <location>
        <begin position="1"/>
        <end position="18"/>
    </location>
</feature>
<accession>A0A8J2U4Y0</accession>
<comment type="similarity">
    <text evidence="1">Belongs to the CpoB family.</text>
</comment>
<evidence type="ECO:0000256" key="2">
    <source>
        <dbReference type="PROSITE-ProRule" id="PRU00339"/>
    </source>
</evidence>
<dbReference type="Proteomes" id="UP000619743">
    <property type="component" value="Unassembled WGS sequence"/>
</dbReference>
<sequence length="239" mass="26599" precursor="true">MKRHIVVLAATLTGAAFAAAPVREASGNSLEERVDRLERMLESRNQVQIEMQQQVSDLEYEVGQLRGSIELHGHQLEQILARQRDLYQDIERRLGGASQAPAPSTPTTVAPVTPQSTAEVTANVAYEAAFGLLKGKRFDEAATAFANFIRDYPTSNYVANAYYWQAQLKYRESSLVDAKQSFLTVVNKYPKSSKRAESIFKLGLIADKQNDSAEAKKRYQQVINEYPSSNVAQLAKGKL</sequence>
<dbReference type="Gene3D" id="1.25.40.10">
    <property type="entry name" value="Tetratricopeptide repeat domain"/>
    <property type="match status" value="1"/>
</dbReference>
<dbReference type="AlphaFoldDB" id="A0A8J2U4Y0"/>
<dbReference type="PROSITE" id="PS50005">
    <property type="entry name" value="TPR"/>
    <property type="match status" value="1"/>
</dbReference>
<feature type="repeat" description="TPR" evidence="2">
    <location>
        <begin position="196"/>
        <end position="229"/>
    </location>
</feature>
<dbReference type="EMBL" id="BMDX01000007">
    <property type="protein sequence ID" value="GGA76358.1"/>
    <property type="molecule type" value="Genomic_DNA"/>
</dbReference>
<feature type="domain" description="YbgF trimerisation" evidence="3">
    <location>
        <begin position="29"/>
        <end position="103"/>
    </location>
</feature>
<keyword evidence="1" id="KW-0732">Signal</keyword>
<dbReference type="NCBIfam" id="TIGR02795">
    <property type="entry name" value="tol_pal_ybgF"/>
    <property type="match status" value="1"/>
</dbReference>